<dbReference type="Gene3D" id="3.40.570.10">
    <property type="entry name" value="Extracellular Endonuclease, subunit A"/>
    <property type="match status" value="1"/>
</dbReference>
<comment type="caution">
    <text evidence="3">The sequence shown here is derived from an EMBL/GenBank/DDBJ whole genome shotgun (WGS) entry which is preliminary data.</text>
</comment>
<feature type="domain" description="Type VII secretion system protein EssD-like" evidence="2">
    <location>
        <begin position="79"/>
        <end position="205"/>
    </location>
</feature>
<name>A0A7X3MCY8_9FIRM</name>
<evidence type="ECO:0000313" key="4">
    <source>
        <dbReference type="Proteomes" id="UP000460412"/>
    </source>
</evidence>
<sequence>MMKNSRFCGHKKVYGWLLAVICCLFLTACAEDSLKSEIQGGKESISLDDIPEYSGEPYVEINGNEPDFPDDGSGEESFETYSELDSLGRCGVAYASVGADLMPTGERESISQVKPTGWQTVKYEHVDGKYLYNRCHLIGYQLSGENANERNLITGTRYMNVEGMLPFENMVADYVKETDCHVLYRVTPVFEGDNLLANGVQMEAYSVEDEGESISFNVFVYNVQPGVSIDYATGDNAKGDKDITQAEDSKGVIRGNSRSKIYHCPGQAAYEEMADSKHLVVFQTEEEAQNAGYRKAKR</sequence>
<dbReference type="InterPro" id="IPR044929">
    <property type="entry name" value="DNA/RNA_non-sp_Endonuclease_sf"/>
</dbReference>
<proteinExistence type="predicted"/>
<evidence type="ECO:0000313" key="3">
    <source>
        <dbReference type="EMBL" id="MXP74130.1"/>
    </source>
</evidence>
<keyword evidence="4" id="KW-1185">Reference proteome</keyword>
<dbReference type="SUPFAM" id="SSF57884">
    <property type="entry name" value="Ada DNA repair protein, N-terminal domain (N-Ada 10)"/>
    <property type="match status" value="1"/>
</dbReference>
<dbReference type="Pfam" id="PF13930">
    <property type="entry name" value="Endonuclea_NS_2"/>
    <property type="match status" value="1"/>
</dbReference>
<accession>A0A7X3MCY8</accession>
<dbReference type="Proteomes" id="UP000460412">
    <property type="component" value="Unassembled WGS sequence"/>
</dbReference>
<gene>
    <name evidence="3" type="ORF">GN277_01360</name>
</gene>
<reference evidence="3 4" key="1">
    <citation type="submission" date="2019-12" db="EMBL/GenBank/DDBJ databases">
        <title>Sporaefaciens musculi gen. nov., sp. nov., a novel bacterium isolated from the caecum of an obese mouse.</title>
        <authorList>
            <person name="Rasmussen T.S."/>
            <person name="Streidl T."/>
            <person name="Hitch T.C.A."/>
            <person name="Wortmann E."/>
            <person name="Deptula P."/>
            <person name="Hansen M."/>
            <person name="Nielsen D.S."/>
            <person name="Clavel T."/>
            <person name="Vogensen F.K."/>
        </authorList>
    </citation>
    <scope>NUCLEOTIDE SEQUENCE [LARGE SCALE GENOMIC DNA]</scope>
    <source>
        <strain evidence="3 4">WCA-9-b2</strain>
    </source>
</reference>
<dbReference type="AlphaFoldDB" id="A0A7X3MCY8"/>
<dbReference type="InterPro" id="IPR035451">
    <property type="entry name" value="Ada-like_dom_sf"/>
</dbReference>
<dbReference type="PROSITE" id="PS51257">
    <property type="entry name" value="PROKAR_LIPOPROTEIN"/>
    <property type="match status" value="1"/>
</dbReference>
<protein>
    <recommendedName>
        <fullName evidence="2">Type VII secretion system protein EssD-like domain-containing protein</fullName>
    </recommendedName>
</protein>
<evidence type="ECO:0000259" key="2">
    <source>
        <dbReference type="Pfam" id="PF13930"/>
    </source>
</evidence>
<dbReference type="Gene3D" id="3.40.10.10">
    <property type="entry name" value="DNA Methylphosphotriester Repair Domain"/>
    <property type="match status" value="1"/>
</dbReference>
<dbReference type="EMBL" id="WUQX01000001">
    <property type="protein sequence ID" value="MXP74130.1"/>
    <property type="molecule type" value="Genomic_DNA"/>
</dbReference>
<organism evidence="3 4">
    <name type="scientific">Sporofaciens musculi</name>
    <dbReference type="NCBI Taxonomy" id="2681861"/>
    <lineage>
        <taxon>Bacteria</taxon>
        <taxon>Bacillati</taxon>
        <taxon>Bacillota</taxon>
        <taxon>Clostridia</taxon>
        <taxon>Lachnospirales</taxon>
        <taxon>Lachnospiraceae</taxon>
        <taxon>Sporofaciens</taxon>
    </lineage>
</organism>
<dbReference type="InterPro" id="IPR044927">
    <property type="entry name" value="Endonuclea_NS_2"/>
</dbReference>
<keyword evidence="1" id="KW-0732">Signal</keyword>
<feature type="signal peptide" evidence="1">
    <location>
        <begin position="1"/>
        <end position="30"/>
    </location>
</feature>
<feature type="chain" id="PRO_5031369180" description="Type VII secretion system protein EssD-like domain-containing protein" evidence="1">
    <location>
        <begin position="31"/>
        <end position="298"/>
    </location>
</feature>
<evidence type="ECO:0000256" key="1">
    <source>
        <dbReference type="SAM" id="SignalP"/>
    </source>
</evidence>